<dbReference type="EnsemblPlants" id="KQL27212">
    <property type="protein sequence ID" value="KQL27212"/>
    <property type="gene ID" value="SETIT_033794mg"/>
</dbReference>
<dbReference type="HOGENOM" id="CLU_3320932_0_0_1"/>
<accession>K4A4J0</accession>
<keyword evidence="3" id="KW-1185">Reference proteome</keyword>
<dbReference type="Gramene" id="KQL27212">
    <property type="protein sequence ID" value="KQL27212"/>
    <property type="gene ID" value="SETIT_033794mg"/>
</dbReference>
<feature type="transmembrane region" description="Helical" evidence="1">
    <location>
        <begin position="12"/>
        <end position="33"/>
    </location>
</feature>
<evidence type="ECO:0000313" key="2">
    <source>
        <dbReference type="EnsemblPlants" id="KQL27212"/>
    </source>
</evidence>
<dbReference type="Proteomes" id="UP000004995">
    <property type="component" value="Unassembled WGS sequence"/>
</dbReference>
<dbReference type="AlphaFoldDB" id="K4A4J0"/>
<evidence type="ECO:0000313" key="3">
    <source>
        <dbReference type="Proteomes" id="UP000004995"/>
    </source>
</evidence>
<keyword evidence="1" id="KW-1133">Transmembrane helix</keyword>
<reference evidence="2" key="2">
    <citation type="submission" date="2018-08" db="UniProtKB">
        <authorList>
            <consortium name="EnsemblPlants"/>
        </authorList>
    </citation>
    <scope>IDENTIFICATION</scope>
    <source>
        <strain evidence="2">Yugu1</strain>
    </source>
</reference>
<dbReference type="InParanoid" id="K4A4J0"/>
<name>K4A4J0_SETIT</name>
<sequence>MSCKPCLVYAMHYGWGLNGPGTLSSTIIMSGWLGKRKKF</sequence>
<organism evidence="2 3">
    <name type="scientific">Setaria italica</name>
    <name type="common">Foxtail millet</name>
    <name type="synonym">Panicum italicum</name>
    <dbReference type="NCBI Taxonomy" id="4555"/>
    <lineage>
        <taxon>Eukaryota</taxon>
        <taxon>Viridiplantae</taxon>
        <taxon>Streptophyta</taxon>
        <taxon>Embryophyta</taxon>
        <taxon>Tracheophyta</taxon>
        <taxon>Spermatophyta</taxon>
        <taxon>Magnoliopsida</taxon>
        <taxon>Liliopsida</taxon>
        <taxon>Poales</taxon>
        <taxon>Poaceae</taxon>
        <taxon>PACMAD clade</taxon>
        <taxon>Panicoideae</taxon>
        <taxon>Panicodae</taxon>
        <taxon>Paniceae</taxon>
        <taxon>Cenchrinae</taxon>
        <taxon>Setaria</taxon>
    </lineage>
</organism>
<evidence type="ECO:0000256" key="1">
    <source>
        <dbReference type="SAM" id="Phobius"/>
    </source>
</evidence>
<keyword evidence="1" id="KW-0472">Membrane</keyword>
<keyword evidence="1" id="KW-0812">Transmembrane</keyword>
<dbReference type="EMBL" id="AGNK02001376">
    <property type="status" value="NOT_ANNOTATED_CDS"/>
    <property type="molecule type" value="Genomic_DNA"/>
</dbReference>
<proteinExistence type="predicted"/>
<reference evidence="3" key="1">
    <citation type="journal article" date="2012" name="Nat. Biotechnol.">
        <title>Reference genome sequence of the model plant Setaria.</title>
        <authorList>
            <person name="Bennetzen J.L."/>
            <person name="Schmutz J."/>
            <person name="Wang H."/>
            <person name="Percifield R."/>
            <person name="Hawkins J."/>
            <person name="Pontaroli A.C."/>
            <person name="Estep M."/>
            <person name="Feng L."/>
            <person name="Vaughn J.N."/>
            <person name="Grimwood J."/>
            <person name="Jenkins J."/>
            <person name="Barry K."/>
            <person name="Lindquist E."/>
            <person name="Hellsten U."/>
            <person name="Deshpande S."/>
            <person name="Wang X."/>
            <person name="Wu X."/>
            <person name="Mitros T."/>
            <person name="Triplett J."/>
            <person name="Yang X."/>
            <person name="Ye C.Y."/>
            <person name="Mauro-Herrera M."/>
            <person name="Wang L."/>
            <person name="Li P."/>
            <person name="Sharma M."/>
            <person name="Sharma R."/>
            <person name="Ronald P.C."/>
            <person name="Panaud O."/>
            <person name="Kellogg E.A."/>
            <person name="Brutnell T.P."/>
            <person name="Doust A.N."/>
            <person name="Tuskan G.A."/>
            <person name="Rokhsar D."/>
            <person name="Devos K.M."/>
        </authorList>
    </citation>
    <scope>NUCLEOTIDE SEQUENCE [LARGE SCALE GENOMIC DNA]</scope>
    <source>
        <strain evidence="3">cv. Yugu1</strain>
    </source>
</reference>
<protein>
    <submittedName>
        <fullName evidence="2">Uncharacterized protein</fullName>
    </submittedName>
</protein>